<dbReference type="WBParaSite" id="BTMF_0000347501-mRNA-1">
    <property type="protein sequence ID" value="BTMF_0000347501-mRNA-1"/>
    <property type="gene ID" value="BTMF_0000347501"/>
</dbReference>
<evidence type="ECO:0000256" key="1">
    <source>
        <dbReference type="SAM" id="Phobius"/>
    </source>
</evidence>
<protein>
    <submittedName>
        <fullName evidence="2">Ovule protein</fullName>
    </submittedName>
</protein>
<dbReference type="AlphaFoldDB" id="A0A0R3QAV4"/>
<proteinExistence type="predicted"/>
<organism evidence="2">
    <name type="scientific">Brugia timori</name>
    <dbReference type="NCBI Taxonomy" id="42155"/>
    <lineage>
        <taxon>Eukaryota</taxon>
        <taxon>Metazoa</taxon>
        <taxon>Ecdysozoa</taxon>
        <taxon>Nematoda</taxon>
        <taxon>Chromadorea</taxon>
        <taxon>Rhabditida</taxon>
        <taxon>Spirurina</taxon>
        <taxon>Spiruromorpha</taxon>
        <taxon>Filarioidea</taxon>
        <taxon>Onchocercidae</taxon>
        <taxon>Brugia</taxon>
    </lineage>
</organism>
<evidence type="ECO:0000313" key="2">
    <source>
        <dbReference type="WBParaSite" id="BTMF_0000347501-mRNA-1"/>
    </source>
</evidence>
<reference evidence="2" key="1">
    <citation type="submission" date="2017-02" db="UniProtKB">
        <authorList>
            <consortium name="WormBaseParasite"/>
        </authorList>
    </citation>
    <scope>IDENTIFICATION</scope>
</reference>
<accession>A0A0R3QAV4</accession>
<keyword evidence="1" id="KW-0812">Transmembrane</keyword>
<keyword evidence="1" id="KW-1133">Transmembrane helix</keyword>
<keyword evidence="1" id="KW-0472">Membrane</keyword>
<sequence>LCCYKIFFCILSIFIYLFFLQAKKITKEIQVRKHSSITSLLF</sequence>
<name>A0A0R3QAV4_9BILA</name>
<feature type="transmembrane region" description="Helical" evidence="1">
    <location>
        <begin position="6"/>
        <end position="22"/>
    </location>
</feature>